<evidence type="ECO:0000256" key="1">
    <source>
        <dbReference type="ARBA" id="ARBA00004479"/>
    </source>
</evidence>
<feature type="transmembrane region" description="Helical" evidence="12">
    <location>
        <begin position="716"/>
        <end position="741"/>
    </location>
</feature>
<keyword evidence="8 12" id="KW-0472">Membrane</keyword>
<proteinExistence type="inferred from homology"/>
<feature type="compositionally biased region" description="Basic and acidic residues" evidence="11">
    <location>
        <begin position="138"/>
        <end position="164"/>
    </location>
</feature>
<keyword evidence="6" id="KW-0677">Repeat</keyword>
<evidence type="ECO:0000256" key="9">
    <source>
        <dbReference type="ARBA" id="ARBA00023170"/>
    </source>
</evidence>
<reference evidence="14 15" key="1">
    <citation type="submission" date="2018-04" db="EMBL/GenBank/DDBJ databases">
        <title>The genome of golden apple snail Pomacea canaliculata provides insight into stress tolerance and invasive adaptation.</title>
        <authorList>
            <person name="Liu C."/>
            <person name="Liu B."/>
            <person name="Ren Y."/>
            <person name="Zhang Y."/>
            <person name="Wang H."/>
            <person name="Li S."/>
            <person name="Jiang F."/>
            <person name="Yin L."/>
            <person name="Zhang G."/>
            <person name="Qian W."/>
            <person name="Fan W."/>
        </authorList>
    </citation>
    <scope>NUCLEOTIDE SEQUENCE [LARGE SCALE GENOMIC DNA]</scope>
    <source>
        <strain evidence="14">SZHN2017</strain>
        <tissue evidence="14">Muscle</tissue>
    </source>
</reference>
<dbReference type="GO" id="GO:0007165">
    <property type="term" value="P:signal transduction"/>
    <property type="evidence" value="ECO:0007669"/>
    <property type="project" value="InterPro"/>
</dbReference>
<dbReference type="SUPFAM" id="SSF52047">
    <property type="entry name" value="RNI-like"/>
    <property type="match status" value="1"/>
</dbReference>
<keyword evidence="7 12" id="KW-1133">Transmembrane helix</keyword>
<dbReference type="OrthoDB" id="6069546at2759"/>
<dbReference type="InterPro" id="IPR001611">
    <property type="entry name" value="Leu-rich_rpt"/>
</dbReference>
<evidence type="ECO:0000256" key="10">
    <source>
        <dbReference type="ARBA" id="ARBA00023180"/>
    </source>
</evidence>
<dbReference type="PANTHER" id="PTHR24365">
    <property type="entry name" value="TOLL-LIKE RECEPTOR"/>
    <property type="match status" value="1"/>
</dbReference>
<dbReference type="EMBL" id="PZQS01000003">
    <property type="protein sequence ID" value="PVD34271.1"/>
    <property type="molecule type" value="Genomic_DNA"/>
</dbReference>
<dbReference type="SMART" id="SM00255">
    <property type="entry name" value="TIR"/>
    <property type="match status" value="1"/>
</dbReference>
<evidence type="ECO:0000313" key="14">
    <source>
        <dbReference type="EMBL" id="PVD34271.1"/>
    </source>
</evidence>
<feature type="domain" description="TIR" evidence="13">
    <location>
        <begin position="770"/>
        <end position="920"/>
    </location>
</feature>
<dbReference type="Pfam" id="PF13855">
    <property type="entry name" value="LRR_8"/>
    <property type="match status" value="1"/>
</dbReference>
<dbReference type="InterPro" id="IPR035897">
    <property type="entry name" value="Toll_tir_struct_dom_sf"/>
</dbReference>
<comment type="similarity">
    <text evidence="2">Belongs to the Toll-like receptor family.</text>
</comment>
<dbReference type="InterPro" id="IPR000157">
    <property type="entry name" value="TIR_dom"/>
</dbReference>
<comment type="caution">
    <text evidence="14">The sequence shown here is derived from an EMBL/GenBank/DDBJ whole genome shotgun (WGS) entry which is preliminary data.</text>
</comment>
<comment type="subcellular location">
    <subcellularLocation>
        <location evidence="1">Membrane</location>
        <topology evidence="1">Single-pass type I membrane protein</topology>
    </subcellularLocation>
</comment>
<dbReference type="AlphaFoldDB" id="A0A2T7PLG4"/>
<gene>
    <name evidence="14" type="ORF">C0Q70_05540</name>
</gene>
<dbReference type="SMART" id="SM00369">
    <property type="entry name" value="LRR_TYP"/>
    <property type="match status" value="5"/>
</dbReference>
<evidence type="ECO:0000256" key="5">
    <source>
        <dbReference type="ARBA" id="ARBA00022729"/>
    </source>
</evidence>
<dbReference type="InterPro" id="IPR032675">
    <property type="entry name" value="LRR_dom_sf"/>
</dbReference>
<dbReference type="Gene3D" id="3.80.10.10">
    <property type="entry name" value="Ribonuclease Inhibitor"/>
    <property type="match status" value="3"/>
</dbReference>
<dbReference type="InterPro" id="IPR003591">
    <property type="entry name" value="Leu-rich_rpt_typical-subtyp"/>
</dbReference>
<dbReference type="GO" id="GO:0005886">
    <property type="term" value="C:plasma membrane"/>
    <property type="evidence" value="ECO:0007669"/>
    <property type="project" value="TreeGrafter"/>
</dbReference>
<feature type="region of interest" description="Disordered" evidence="11">
    <location>
        <begin position="21"/>
        <end position="71"/>
    </location>
</feature>
<name>A0A2T7PLG4_POMCA</name>
<feature type="compositionally biased region" description="Polar residues" evidence="11">
    <location>
        <begin position="193"/>
        <end position="205"/>
    </location>
</feature>
<evidence type="ECO:0000256" key="12">
    <source>
        <dbReference type="SAM" id="Phobius"/>
    </source>
</evidence>
<evidence type="ECO:0000259" key="13">
    <source>
        <dbReference type="PROSITE" id="PS50104"/>
    </source>
</evidence>
<dbReference type="SMART" id="SM00082">
    <property type="entry name" value="LRRCT"/>
    <property type="match status" value="1"/>
</dbReference>
<dbReference type="Pfam" id="PF01582">
    <property type="entry name" value="TIR"/>
    <property type="match status" value="1"/>
</dbReference>
<evidence type="ECO:0000256" key="2">
    <source>
        <dbReference type="ARBA" id="ARBA00009634"/>
    </source>
</evidence>
<dbReference type="Proteomes" id="UP000245119">
    <property type="component" value="Linkage Group LG3"/>
</dbReference>
<dbReference type="SUPFAM" id="SSF52058">
    <property type="entry name" value="L domain-like"/>
    <property type="match status" value="1"/>
</dbReference>
<keyword evidence="9" id="KW-0675">Receptor</keyword>
<sequence length="930" mass="104810">MSAAPKSEVVKIFQISPFDTANLSQSSSPLTPKVSETNRENSKHSSLTSSSQNDANNGSFTVSLLQNPKSIPRDASKDFIENWNLSDDILTPFSSGEERKDKITLGRGGPFCTRVEEINTEEGQGILQESLGNLVNDESYRNDNEDQTVDKDDEDSKVGSHDNNGENNDEDSFRRKRFDSIEAPEDYFRDQAMGQQKDNSNGFTSNLMTSAGLAASWPESGITTAQPVSQDIPCDDFVCDCSKKKKQASCCGRQYKLRHIPRVPAYVTTFRLWMASLGELTKEKLGNLSNYHIKTMDLQNNRIMILDNDTFVLFTHLESLDLGSNPISAVMLRDAFYSIGSSKFVALRLDSMFIYDLPDNFFDAFQNKSFDIISIANNSLTTFNARTFSPFRSVIRLILSDNSIYSFVLNNTVYAKKLHLERNVLTSLPLLCSSNGGLVFPNLFSLYLGGNPFKSVSAGILRGLCLPKLHKLDISSSIVLKSLGNNFVADLPMLVNLMAGNMASLSRYEPFCFNSSSLEKLFLKGNKVWDYGTIVPGEIFAHAPNLKTVDMTKIKFNLNTEVDLARMLLPAKSLVTLNMEACLLGSLPADTFSQLPNLRTLDFIGNHISAFSLAPAFRNVTRLDTLILQANQITIVNESTFPLEFRRSIRVLDLSKNDFACTCDLLWFKSWIEQERKSGNISFPDYPKYYRCRTPDNLRGQYISDYNPSYRDCHPLSIYVVVGSAVGAVVLVTALTLSLAYRYRWYLRYYVYRLRRRRQYKPIVDEDDGIVYDIYIAYSQFDVEWVAQELAPLLEASPDVKVSTIKRGADKETCTSMHLQTDTILHIADNIVQYMDQSSRIVLVLSDGYAREGWSGYEFNNVIYAANEQHKDVIVILKGDIEAGRLTKDMRRLLTGGTFLHWEETEEAMGMFKDALNVALRTRGNLQELV</sequence>
<dbReference type="PANTHER" id="PTHR24365:SF541">
    <property type="entry name" value="PROTEIN TOLL-RELATED"/>
    <property type="match status" value="1"/>
</dbReference>
<evidence type="ECO:0000256" key="7">
    <source>
        <dbReference type="ARBA" id="ARBA00022989"/>
    </source>
</evidence>
<feature type="compositionally biased region" description="Polar residues" evidence="11">
    <location>
        <begin position="44"/>
        <end position="69"/>
    </location>
</feature>
<keyword evidence="3" id="KW-0433">Leucine-rich repeat</keyword>
<keyword evidence="15" id="KW-1185">Reference proteome</keyword>
<evidence type="ECO:0000256" key="11">
    <source>
        <dbReference type="SAM" id="MobiDB-lite"/>
    </source>
</evidence>
<dbReference type="GO" id="GO:0038023">
    <property type="term" value="F:signaling receptor activity"/>
    <property type="evidence" value="ECO:0007669"/>
    <property type="project" value="TreeGrafter"/>
</dbReference>
<evidence type="ECO:0000256" key="4">
    <source>
        <dbReference type="ARBA" id="ARBA00022692"/>
    </source>
</evidence>
<keyword evidence="5" id="KW-0732">Signal</keyword>
<dbReference type="STRING" id="400727.A0A2T7PLG4"/>
<evidence type="ECO:0000313" key="15">
    <source>
        <dbReference type="Proteomes" id="UP000245119"/>
    </source>
</evidence>
<keyword evidence="10" id="KW-0325">Glycoprotein</keyword>
<dbReference type="InterPro" id="IPR000483">
    <property type="entry name" value="Cys-rich_flank_reg_C"/>
</dbReference>
<dbReference type="Gene3D" id="3.40.50.10140">
    <property type="entry name" value="Toll/interleukin-1 receptor homology (TIR) domain"/>
    <property type="match status" value="1"/>
</dbReference>
<dbReference type="PROSITE" id="PS50104">
    <property type="entry name" value="TIR"/>
    <property type="match status" value="1"/>
</dbReference>
<organism evidence="14 15">
    <name type="scientific">Pomacea canaliculata</name>
    <name type="common">Golden apple snail</name>
    <dbReference type="NCBI Taxonomy" id="400727"/>
    <lineage>
        <taxon>Eukaryota</taxon>
        <taxon>Metazoa</taxon>
        <taxon>Spiralia</taxon>
        <taxon>Lophotrochozoa</taxon>
        <taxon>Mollusca</taxon>
        <taxon>Gastropoda</taxon>
        <taxon>Caenogastropoda</taxon>
        <taxon>Architaenioglossa</taxon>
        <taxon>Ampullarioidea</taxon>
        <taxon>Ampullariidae</taxon>
        <taxon>Pomacea</taxon>
    </lineage>
</organism>
<feature type="region of interest" description="Disordered" evidence="11">
    <location>
        <begin position="134"/>
        <end position="205"/>
    </location>
</feature>
<accession>A0A2T7PLG4</accession>
<dbReference type="SUPFAM" id="SSF52200">
    <property type="entry name" value="Toll/Interleukin receptor TIR domain"/>
    <property type="match status" value="1"/>
</dbReference>
<evidence type="ECO:0000256" key="8">
    <source>
        <dbReference type="ARBA" id="ARBA00023136"/>
    </source>
</evidence>
<evidence type="ECO:0000256" key="3">
    <source>
        <dbReference type="ARBA" id="ARBA00022614"/>
    </source>
</evidence>
<protein>
    <recommendedName>
        <fullName evidence="13">TIR domain-containing protein</fullName>
    </recommendedName>
</protein>
<feature type="compositionally biased region" description="Polar residues" evidence="11">
    <location>
        <begin position="21"/>
        <end position="30"/>
    </location>
</feature>
<keyword evidence="4 12" id="KW-0812">Transmembrane</keyword>
<evidence type="ECO:0000256" key="6">
    <source>
        <dbReference type="ARBA" id="ARBA00022737"/>
    </source>
</evidence>